<feature type="domain" description="Reverse transcriptase Ty1/copia-type" evidence="1">
    <location>
        <begin position="32"/>
        <end position="133"/>
    </location>
</feature>
<feature type="non-terminal residue" evidence="2">
    <location>
        <position position="1"/>
    </location>
</feature>
<sequence>LIHMDLSGLSRTISISDKYYGFVLVDDFSRFTWFFFRNKLDESRIIIRNKARLVAKGYNQEEGIDYDETYALVARIKAIRFLLSYASIMDFKIYQMDVKIVFLNGFIQEEVYVHQLPGFVDFKFPNHVIKLKKRNDTMLVQIYVDDIVFDATNLSLCQEFAKSMQGETQRDERGIVVDMLKYRGILGSLLYLTTRRPDIMFDVCMCSRFQANRKDSFMTIVNRILKYLRGTIIVGLWLPKGVSISLIGYSYSSYARCKLDRKSTSGTCHLLRSGLVS</sequence>
<dbReference type="PANTHER" id="PTHR11439:SF483">
    <property type="entry name" value="PEPTIDE SYNTHASE GLIP-LIKE, PUTATIVE (AFU_ORTHOLOGUE AFUA_3G12920)-RELATED"/>
    <property type="match status" value="1"/>
</dbReference>
<dbReference type="Pfam" id="PF07727">
    <property type="entry name" value="RVT_2"/>
    <property type="match status" value="1"/>
</dbReference>
<dbReference type="Gramene" id="C.cajan_16050.t">
    <property type="protein sequence ID" value="C.cajan_16050.t"/>
    <property type="gene ID" value="C.cajan_16050"/>
</dbReference>
<gene>
    <name evidence="2" type="ORF">KK1_016517</name>
</gene>
<dbReference type="EMBL" id="CM003610">
    <property type="protein sequence ID" value="KYP62002.1"/>
    <property type="molecule type" value="Genomic_DNA"/>
</dbReference>
<proteinExistence type="predicted"/>
<dbReference type="InterPro" id="IPR013103">
    <property type="entry name" value="RVT_2"/>
</dbReference>
<keyword evidence="3" id="KW-1185">Reference proteome</keyword>
<name>A0A151T4M2_CAJCA</name>
<dbReference type="PANTHER" id="PTHR11439">
    <property type="entry name" value="GAG-POL-RELATED RETROTRANSPOSON"/>
    <property type="match status" value="1"/>
</dbReference>
<evidence type="ECO:0000313" key="2">
    <source>
        <dbReference type="EMBL" id="KYP62002.1"/>
    </source>
</evidence>
<accession>A0A151T4M2</accession>
<evidence type="ECO:0000313" key="3">
    <source>
        <dbReference type="Proteomes" id="UP000075243"/>
    </source>
</evidence>
<dbReference type="AlphaFoldDB" id="A0A151T4M2"/>
<protein>
    <submittedName>
        <fullName evidence="2">Retrovirus-related Pol polyprotein from transposon TNT 1-94</fullName>
    </submittedName>
</protein>
<reference evidence="2 3" key="1">
    <citation type="journal article" date="2012" name="Nat. Biotechnol.">
        <title>Draft genome sequence of pigeonpea (Cajanus cajan), an orphan legume crop of resource-poor farmers.</title>
        <authorList>
            <person name="Varshney R.K."/>
            <person name="Chen W."/>
            <person name="Li Y."/>
            <person name="Bharti A.K."/>
            <person name="Saxena R.K."/>
            <person name="Schlueter J.A."/>
            <person name="Donoghue M.T."/>
            <person name="Azam S."/>
            <person name="Fan G."/>
            <person name="Whaley A.M."/>
            <person name="Farmer A.D."/>
            <person name="Sheridan J."/>
            <person name="Iwata A."/>
            <person name="Tuteja R."/>
            <person name="Penmetsa R.V."/>
            <person name="Wu W."/>
            <person name="Upadhyaya H.D."/>
            <person name="Yang S.P."/>
            <person name="Shah T."/>
            <person name="Saxena K.B."/>
            <person name="Michael T."/>
            <person name="McCombie W.R."/>
            <person name="Yang B."/>
            <person name="Zhang G."/>
            <person name="Yang H."/>
            <person name="Wang J."/>
            <person name="Spillane C."/>
            <person name="Cook D.R."/>
            <person name="May G.D."/>
            <person name="Xu X."/>
            <person name="Jackson S.A."/>
        </authorList>
    </citation>
    <scope>NUCLEOTIDE SEQUENCE [LARGE SCALE GENOMIC DNA]</scope>
    <source>
        <strain evidence="3">cv. Asha</strain>
    </source>
</reference>
<evidence type="ECO:0000259" key="1">
    <source>
        <dbReference type="Pfam" id="PF07727"/>
    </source>
</evidence>
<dbReference type="Proteomes" id="UP000075243">
    <property type="component" value="Chromosome 8"/>
</dbReference>
<organism evidence="2 3">
    <name type="scientific">Cajanus cajan</name>
    <name type="common">Pigeon pea</name>
    <name type="synonym">Cajanus indicus</name>
    <dbReference type="NCBI Taxonomy" id="3821"/>
    <lineage>
        <taxon>Eukaryota</taxon>
        <taxon>Viridiplantae</taxon>
        <taxon>Streptophyta</taxon>
        <taxon>Embryophyta</taxon>
        <taxon>Tracheophyta</taxon>
        <taxon>Spermatophyta</taxon>
        <taxon>Magnoliopsida</taxon>
        <taxon>eudicotyledons</taxon>
        <taxon>Gunneridae</taxon>
        <taxon>Pentapetalae</taxon>
        <taxon>rosids</taxon>
        <taxon>fabids</taxon>
        <taxon>Fabales</taxon>
        <taxon>Fabaceae</taxon>
        <taxon>Papilionoideae</taxon>
        <taxon>50 kb inversion clade</taxon>
        <taxon>NPAAA clade</taxon>
        <taxon>indigoferoid/millettioid clade</taxon>
        <taxon>Phaseoleae</taxon>
        <taxon>Cajanus</taxon>
    </lineage>
</organism>